<dbReference type="PANTHER" id="PTHR13593:SF112">
    <property type="entry name" value="PI-PLC X DOMAIN-CONTAINING PROTEIN 1"/>
    <property type="match status" value="1"/>
</dbReference>
<sequence length="334" mass="37618">MSGWNPDRDSDLDPGWNVDWMSRLPPRLHDVPLWELAIPGSHDSMSFCLDASSPLLPSQPCILTLCDRVLPRCTRTCVFRWATTQQSVLSQQCDLGVRFLDLRVAKKPKAGGDLYFAHGLYTKLRVKETLQELSCWLDLHPSEVFIIAFSHFESLTDEDHTHLMNLITSLFTHKLVYSKEIPTLRSCWVRGQQLVVSYDREQEQHPELWPGIPYWYADSPDPLEVVSYLEERQREGRPAGFYVCGLNLTEDAACVLLHPLDDLRKMTVKAAAPLLRWAAAQRAGPGAAAVNIICCDFVGLIADFCSRVIALNYKPLLAVTMATLLHTQGALTIS</sequence>
<dbReference type="InterPro" id="IPR051057">
    <property type="entry name" value="PI-PLC_domain"/>
</dbReference>
<dbReference type="Gene3D" id="3.20.20.190">
    <property type="entry name" value="Phosphatidylinositol (PI) phosphodiesterase"/>
    <property type="match status" value="1"/>
</dbReference>
<dbReference type="RefSeq" id="XP_029941915.1">
    <property type="nucleotide sequence ID" value="XM_030086055.1"/>
</dbReference>
<gene>
    <name evidence="1" type="primary">LOC115383859</name>
</gene>
<name>A0A672GRN6_SALFA</name>
<dbReference type="OMA" id="QHPELWT"/>
<dbReference type="InParanoid" id="A0A672GRN6"/>
<dbReference type="GeneID" id="115383859"/>
<evidence type="ECO:0000313" key="2">
    <source>
        <dbReference type="Proteomes" id="UP000472267"/>
    </source>
</evidence>
<keyword evidence="2" id="KW-1185">Reference proteome</keyword>
<proteinExistence type="predicted"/>
<dbReference type="GO" id="GO:0008081">
    <property type="term" value="F:phosphoric diester hydrolase activity"/>
    <property type="evidence" value="ECO:0007669"/>
    <property type="project" value="InterPro"/>
</dbReference>
<dbReference type="InterPro" id="IPR017946">
    <property type="entry name" value="PLC-like_Pdiesterase_TIM-brl"/>
</dbReference>
<dbReference type="Pfam" id="PF26146">
    <property type="entry name" value="PI-PLC_X"/>
    <property type="match status" value="1"/>
</dbReference>
<dbReference type="CDD" id="cd08616">
    <property type="entry name" value="PI-PLCXD1c"/>
    <property type="match status" value="1"/>
</dbReference>
<dbReference type="Ensembl" id="ENSSFAT00005021772.1">
    <property type="protein sequence ID" value="ENSSFAP00005020912.1"/>
    <property type="gene ID" value="ENSSFAG00005010908.1"/>
</dbReference>
<dbReference type="PROSITE" id="PS50007">
    <property type="entry name" value="PIPLC_X_DOMAIN"/>
    <property type="match status" value="1"/>
</dbReference>
<reference evidence="1" key="2">
    <citation type="submission" date="2025-09" db="UniProtKB">
        <authorList>
            <consortium name="Ensembl"/>
        </authorList>
    </citation>
    <scope>IDENTIFICATION</scope>
</reference>
<dbReference type="GO" id="GO:0006629">
    <property type="term" value="P:lipid metabolic process"/>
    <property type="evidence" value="ECO:0007669"/>
    <property type="project" value="InterPro"/>
</dbReference>
<evidence type="ECO:0000313" key="1">
    <source>
        <dbReference type="Ensembl" id="ENSSFAP00005020912.1"/>
    </source>
</evidence>
<reference evidence="1" key="1">
    <citation type="submission" date="2025-08" db="UniProtKB">
        <authorList>
            <consortium name="Ensembl"/>
        </authorList>
    </citation>
    <scope>IDENTIFICATION</scope>
</reference>
<dbReference type="InterPro" id="IPR042158">
    <property type="entry name" value="PLCXD1/2/3"/>
</dbReference>
<accession>A0A672GRN6</accession>
<dbReference type="Proteomes" id="UP000472267">
    <property type="component" value="Unassembled WGS sequence"/>
</dbReference>
<protein>
    <submittedName>
        <fullName evidence="1">PI-PLC X domain-containing protein 1-like</fullName>
    </submittedName>
</protein>
<dbReference type="SUPFAM" id="SSF51695">
    <property type="entry name" value="PLC-like phosphodiesterases"/>
    <property type="match status" value="1"/>
</dbReference>
<dbReference type="AlphaFoldDB" id="A0A672GRN6"/>
<dbReference type="PANTHER" id="PTHR13593">
    <property type="match status" value="1"/>
</dbReference>
<organism evidence="1 2">
    <name type="scientific">Salarias fasciatus</name>
    <name type="common">Jewelled blenny</name>
    <name type="synonym">Blennius fasciatus</name>
    <dbReference type="NCBI Taxonomy" id="181472"/>
    <lineage>
        <taxon>Eukaryota</taxon>
        <taxon>Metazoa</taxon>
        <taxon>Chordata</taxon>
        <taxon>Craniata</taxon>
        <taxon>Vertebrata</taxon>
        <taxon>Euteleostomi</taxon>
        <taxon>Actinopterygii</taxon>
        <taxon>Neopterygii</taxon>
        <taxon>Teleostei</taxon>
        <taxon>Neoteleostei</taxon>
        <taxon>Acanthomorphata</taxon>
        <taxon>Ovalentaria</taxon>
        <taxon>Blenniimorphae</taxon>
        <taxon>Blenniiformes</taxon>
        <taxon>Blennioidei</taxon>
        <taxon>Blenniidae</taxon>
        <taxon>Salariinae</taxon>
        <taxon>Salarias</taxon>
    </lineage>
</organism>